<gene>
    <name evidence="1" type="primary">Dsim\GD17319</name>
    <name evidence="1" type="ORF">Dsim_GD17319</name>
</gene>
<dbReference type="Proteomes" id="UP000000304">
    <property type="component" value="Chromosome X"/>
</dbReference>
<dbReference type="HOGENOM" id="CLU_2852108_0_0_1"/>
<evidence type="ECO:0000313" key="2">
    <source>
        <dbReference type="Proteomes" id="UP000000304"/>
    </source>
</evidence>
<sequence>MAYKQNRRTRPKSLGCPGSSAHDVCVMWVYEIYEVYYVWMGVPLRRRPTSGRVRAPTFRITPAEC</sequence>
<proteinExistence type="predicted"/>
<organism evidence="1 2">
    <name type="scientific">Drosophila simulans</name>
    <name type="common">Fruit fly</name>
    <dbReference type="NCBI Taxonomy" id="7240"/>
    <lineage>
        <taxon>Eukaryota</taxon>
        <taxon>Metazoa</taxon>
        <taxon>Ecdysozoa</taxon>
        <taxon>Arthropoda</taxon>
        <taxon>Hexapoda</taxon>
        <taxon>Insecta</taxon>
        <taxon>Pterygota</taxon>
        <taxon>Neoptera</taxon>
        <taxon>Endopterygota</taxon>
        <taxon>Diptera</taxon>
        <taxon>Brachycera</taxon>
        <taxon>Muscomorpha</taxon>
        <taxon>Ephydroidea</taxon>
        <taxon>Drosophilidae</taxon>
        <taxon>Drosophila</taxon>
        <taxon>Sophophora</taxon>
    </lineage>
</organism>
<keyword evidence="2" id="KW-1185">Reference proteome</keyword>
<evidence type="ECO:0000313" key="1">
    <source>
        <dbReference type="EMBL" id="EDX18155.1"/>
    </source>
</evidence>
<reference evidence="1 2" key="1">
    <citation type="journal article" date="2007" name="Nature">
        <title>Evolution of genes and genomes on the Drosophila phylogeny.</title>
        <authorList>
            <consortium name="Drosophila 12 Genomes Consortium"/>
            <person name="Clark A.G."/>
            <person name="Eisen M.B."/>
            <person name="Smith D.R."/>
            <person name="Bergman C.M."/>
            <person name="Oliver B."/>
            <person name="Markow T.A."/>
            <person name="Kaufman T.C."/>
            <person name="Kellis M."/>
            <person name="Gelbart W."/>
            <person name="Iyer V.N."/>
            <person name="Pollard D.A."/>
            <person name="Sackton T.B."/>
            <person name="Larracuente A.M."/>
            <person name="Singh N.D."/>
            <person name="Abad J.P."/>
            <person name="Abt D.N."/>
            <person name="Adryan B."/>
            <person name="Aguade M."/>
            <person name="Akashi H."/>
            <person name="Anderson W.W."/>
            <person name="Aquadro C.F."/>
            <person name="Ardell D.H."/>
            <person name="Arguello R."/>
            <person name="Artieri C.G."/>
            <person name="Barbash D.A."/>
            <person name="Barker D."/>
            <person name="Barsanti P."/>
            <person name="Batterham P."/>
            <person name="Batzoglou S."/>
            <person name="Begun D."/>
            <person name="Bhutkar A."/>
            <person name="Blanco E."/>
            <person name="Bosak S.A."/>
            <person name="Bradley R.K."/>
            <person name="Brand A.D."/>
            <person name="Brent M.R."/>
            <person name="Brooks A.N."/>
            <person name="Brown R.H."/>
            <person name="Butlin R.K."/>
            <person name="Caggese C."/>
            <person name="Calvi B.R."/>
            <person name="Bernardo de Carvalho A."/>
            <person name="Caspi A."/>
            <person name="Castrezana S."/>
            <person name="Celniker S.E."/>
            <person name="Chang J.L."/>
            <person name="Chapple C."/>
            <person name="Chatterji S."/>
            <person name="Chinwalla A."/>
            <person name="Civetta A."/>
            <person name="Clifton S.W."/>
            <person name="Comeron J.M."/>
            <person name="Costello J.C."/>
            <person name="Coyne J.A."/>
            <person name="Daub J."/>
            <person name="David R.G."/>
            <person name="Delcher A.L."/>
            <person name="Delehaunty K."/>
            <person name="Do C.B."/>
            <person name="Ebling H."/>
            <person name="Edwards K."/>
            <person name="Eickbush T."/>
            <person name="Evans J.D."/>
            <person name="Filipski A."/>
            <person name="Findeiss S."/>
            <person name="Freyhult E."/>
            <person name="Fulton L."/>
            <person name="Fulton R."/>
            <person name="Garcia A.C."/>
            <person name="Gardiner A."/>
            <person name="Garfield D.A."/>
            <person name="Garvin B.E."/>
            <person name="Gibson G."/>
            <person name="Gilbert D."/>
            <person name="Gnerre S."/>
            <person name="Godfrey J."/>
            <person name="Good R."/>
            <person name="Gotea V."/>
            <person name="Gravely B."/>
            <person name="Greenberg A.J."/>
            <person name="Griffiths-Jones S."/>
            <person name="Gross S."/>
            <person name="Guigo R."/>
            <person name="Gustafson E.A."/>
            <person name="Haerty W."/>
            <person name="Hahn M.W."/>
            <person name="Halligan D.L."/>
            <person name="Halpern A.L."/>
            <person name="Halter G.M."/>
            <person name="Han M.V."/>
            <person name="Heger A."/>
            <person name="Hillier L."/>
            <person name="Hinrichs A.S."/>
            <person name="Holmes I."/>
            <person name="Hoskins R.A."/>
            <person name="Hubisz M.J."/>
            <person name="Hultmark D."/>
            <person name="Huntley M.A."/>
            <person name="Jaffe D.B."/>
            <person name="Jagadeeshan S."/>
            <person name="Jeck W.R."/>
            <person name="Johnson J."/>
            <person name="Jones C.D."/>
            <person name="Jordan W.C."/>
            <person name="Karpen G.H."/>
            <person name="Kataoka E."/>
            <person name="Keightley P.D."/>
            <person name="Kheradpour P."/>
            <person name="Kirkness E.F."/>
            <person name="Koerich L.B."/>
            <person name="Kristiansen K."/>
            <person name="Kudrna D."/>
            <person name="Kulathinal R.J."/>
            <person name="Kumar S."/>
            <person name="Kwok R."/>
            <person name="Lander E."/>
            <person name="Langley C.H."/>
            <person name="Lapoint R."/>
            <person name="Lazzaro B.P."/>
            <person name="Lee S.J."/>
            <person name="Levesque L."/>
            <person name="Li R."/>
            <person name="Lin C.F."/>
            <person name="Lin M.F."/>
            <person name="Lindblad-Toh K."/>
            <person name="Llopart A."/>
            <person name="Long M."/>
            <person name="Low L."/>
            <person name="Lozovsky E."/>
            <person name="Lu J."/>
            <person name="Luo M."/>
            <person name="Machado C.A."/>
            <person name="Makalowski W."/>
            <person name="Marzo M."/>
            <person name="Matsuda M."/>
            <person name="Matzkin L."/>
            <person name="McAllister B."/>
            <person name="McBride C.S."/>
            <person name="McKernan B."/>
            <person name="McKernan K."/>
            <person name="Mendez-Lago M."/>
            <person name="Minx P."/>
            <person name="Mollenhauer M.U."/>
            <person name="Montooth K."/>
            <person name="Mount S.M."/>
            <person name="Mu X."/>
            <person name="Myers E."/>
            <person name="Negre B."/>
            <person name="Newfeld S."/>
            <person name="Nielsen R."/>
            <person name="Noor M.A."/>
            <person name="O'Grady P."/>
            <person name="Pachter L."/>
            <person name="Papaceit M."/>
            <person name="Parisi M.J."/>
            <person name="Parisi M."/>
            <person name="Parts L."/>
            <person name="Pedersen J.S."/>
            <person name="Pesole G."/>
            <person name="Phillippy A.M."/>
            <person name="Ponting C.P."/>
            <person name="Pop M."/>
            <person name="Porcelli D."/>
            <person name="Powell J.R."/>
            <person name="Prohaska S."/>
            <person name="Pruitt K."/>
            <person name="Puig M."/>
            <person name="Quesneville H."/>
            <person name="Ram K.R."/>
            <person name="Rand D."/>
            <person name="Rasmussen M.D."/>
            <person name="Reed L.K."/>
            <person name="Reenan R."/>
            <person name="Reily A."/>
            <person name="Remington K.A."/>
            <person name="Rieger T.T."/>
            <person name="Ritchie M.G."/>
            <person name="Robin C."/>
            <person name="Rogers Y.H."/>
            <person name="Rohde C."/>
            <person name="Rozas J."/>
            <person name="Rubenfield M.J."/>
            <person name="Ruiz A."/>
            <person name="Russo S."/>
            <person name="Salzberg S.L."/>
            <person name="Sanchez-Gracia A."/>
            <person name="Saranga D.J."/>
            <person name="Sato H."/>
            <person name="Schaeffer S.W."/>
            <person name="Schatz M.C."/>
            <person name="Schlenke T."/>
            <person name="Schwartz R."/>
            <person name="Segarra C."/>
            <person name="Singh R.S."/>
            <person name="Sirot L."/>
            <person name="Sirota M."/>
            <person name="Sisneros N.B."/>
            <person name="Smith C.D."/>
            <person name="Smith T.F."/>
            <person name="Spieth J."/>
            <person name="Stage D.E."/>
            <person name="Stark A."/>
            <person name="Stephan W."/>
            <person name="Strausberg R.L."/>
            <person name="Strempel S."/>
            <person name="Sturgill D."/>
            <person name="Sutton G."/>
            <person name="Sutton G.G."/>
            <person name="Tao W."/>
            <person name="Teichmann S."/>
            <person name="Tobari Y.N."/>
            <person name="Tomimura Y."/>
            <person name="Tsolas J.M."/>
            <person name="Valente V.L."/>
            <person name="Venter E."/>
            <person name="Venter J.C."/>
            <person name="Vicario S."/>
            <person name="Vieira F.G."/>
            <person name="Vilella A.J."/>
            <person name="Villasante A."/>
            <person name="Walenz B."/>
            <person name="Wang J."/>
            <person name="Wasserman M."/>
            <person name="Watts T."/>
            <person name="Wilson D."/>
            <person name="Wilson R.K."/>
            <person name="Wing R.A."/>
            <person name="Wolfner M.F."/>
            <person name="Wong A."/>
            <person name="Wong G.K."/>
            <person name="Wu C.I."/>
            <person name="Wu G."/>
            <person name="Yamamoto D."/>
            <person name="Yang H.P."/>
            <person name="Yang S.P."/>
            <person name="Yorke J.A."/>
            <person name="Yoshida K."/>
            <person name="Zdobnov E."/>
            <person name="Zhang P."/>
            <person name="Zhang Y."/>
            <person name="Zimin A.V."/>
            <person name="Baldwin J."/>
            <person name="Abdouelleil A."/>
            <person name="Abdulkadir J."/>
            <person name="Abebe A."/>
            <person name="Abera B."/>
            <person name="Abreu J."/>
            <person name="Acer S.C."/>
            <person name="Aftuck L."/>
            <person name="Alexander A."/>
            <person name="An P."/>
            <person name="Anderson E."/>
            <person name="Anderson S."/>
            <person name="Arachi H."/>
            <person name="Azer M."/>
            <person name="Bachantsang P."/>
            <person name="Barry A."/>
            <person name="Bayul T."/>
            <person name="Berlin A."/>
            <person name="Bessette D."/>
            <person name="Bloom T."/>
            <person name="Blye J."/>
            <person name="Boguslavskiy L."/>
            <person name="Bonnet C."/>
            <person name="Boukhgalter B."/>
            <person name="Bourzgui I."/>
            <person name="Brown A."/>
            <person name="Cahill P."/>
            <person name="Channer S."/>
            <person name="Cheshatsang Y."/>
            <person name="Chuda L."/>
            <person name="Citroen M."/>
            <person name="Collymore A."/>
            <person name="Cooke P."/>
            <person name="Costello M."/>
            <person name="D'Aco K."/>
            <person name="Daza R."/>
            <person name="De Haan G."/>
            <person name="DeGray S."/>
            <person name="DeMaso C."/>
            <person name="Dhargay N."/>
            <person name="Dooley K."/>
            <person name="Dooley E."/>
            <person name="Doricent M."/>
            <person name="Dorje P."/>
            <person name="Dorjee K."/>
            <person name="Dupes A."/>
            <person name="Elong R."/>
            <person name="Falk J."/>
            <person name="Farina A."/>
            <person name="Faro S."/>
            <person name="Ferguson D."/>
            <person name="Fisher S."/>
            <person name="Foley C.D."/>
            <person name="Franke A."/>
            <person name="Friedrich D."/>
            <person name="Gadbois L."/>
            <person name="Gearin G."/>
            <person name="Gearin C.R."/>
            <person name="Giannoukos G."/>
            <person name="Goode T."/>
            <person name="Graham J."/>
            <person name="Grandbois E."/>
            <person name="Grewal S."/>
            <person name="Gyaltsen K."/>
            <person name="Hafez N."/>
            <person name="Hagos B."/>
            <person name="Hall J."/>
            <person name="Henson C."/>
            <person name="Hollinger A."/>
            <person name="Honan T."/>
            <person name="Huard M.D."/>
            <person name="Hughes L."/>
            <person name="Hurhula B."/>
            <person name="Husby M.E."/>
            <person name="Kamat A."/>
            <person name="Kanga B."/>
            <person name="Kashin S."/>
            <person name="Khazanovich D."/>
            <person name="Kisner P."/>
            <person name="Lance K."/>
            <person name="Lara M."/>
            <person name="Lee W."/>
            <person name="Lennon N."/>
            <person name="Letendre F."/>
            <person name="LeVine R."/>
            <person name="Lipovsky A."/>
            <person name="Liu X."/>
            <person name="Liu J."/>
            <person name="Liu S."/>
            <person name="Lokyitsang T."/>
            <person name="Lokyitsang Y."/>
            <person name="Lubonja R."/>
            <person name="Lui A."/>
            <person name="MacDonald P."/>
            <person name="Magnisalis V."/>
            <person name="Maru K."/>
            <person name="Matthews C."/>
            <person name="McCusker W."/>
            <person name="McDonough S."/>
            <person name="Mehta T."/>
            <person name="Meldrim J."/>
            <person name="Meneus L."/>
            <person name="Mihai O."/>
            <person name="Mihalev A."/>
            <person name="Mihova T."/>
            <person name="Mittelman R."/>
            <person name="Mlenga V."/>
            <person name="Montmayeur A."/>
            <person name="Mulrain L."/>
            <person name="Navidi A."/>
            <person name="Naylor J."/>
            <person name="Negash T."/>
            <person name="Nguyen T."/>
            <person name="Nguyen N."/>
            <person name="Nicol R."/>
            <person name="Norbu C."/>
            <person name="Norbu N."/>
            <person name="Novod N."/>
            <person name="O'Neill B."/>
            <person name="Osman S."/>
            <person name="Markiewicz E."/>
            <person name="Oyono O.L."/>
            <person name="Patti C."/>
            <person name="Phunkhang P."/>
            <person name="Pierre F."/>
            <person name="Priest M."/>
            <person name="Raghuraman S."/>
            <person name="Rege F."/>
            <person name="Reyes R."/>
            <person name="Rise C."/>
            <person name="Rogov P."/>
            <person name="Ross K."/>
            <person name="Ryan E."/>
            <person name="Settipalli S."/>
            <person name="Shea T."/>
            <person name="Sherpa N."/>
            <person name="Shi L."/>
            <person name="Shih D."/>
            <person name="Sparrow T."/>
            <person name="Spaulding J."/>
            <person name="Stalker J."/>
            <person name="Stange-Thomann N."/>
            <person name="Stavropoulos S."/>
            <person name="Stone C."/>
            <person name="Strader C."/>
            <person name="Tesfaye S."/>
            <person name="Thomson T."/>
            <person name="Thoulutsang Y."/>
            <person name="Thoulutsang D."/>
            <person name="Topham K."/>
            <person name="Topping I."/>
            <person name="Tsamla T."/>
            <person name="Vassiliev H."/>
            <person name="Vo A."/>
            <person name="Wangchuk T."/>
            <person name="Wangdi T."/>
            <person name="Weiand M."/>
            <person name="Wilkinson J."/>
            <person name="Wilson A."/>
            <person name="Yadav S."/>
            <person name="Young G."/>
            <person name="Yu Q."/>
            <person name="Zembek L."/>
            <person name="Zhong D."/>
            <person name="Zimmer A."/>
            <person name="Zwirko Z."/>
            <person name="Jaffe D.B."/>
            <person name="Alvarez P."/>
            <person name="Brockman W."/>
            <person name="Butler J."/>
            <person name="Chin C."/>
            <person name="Gnerre S."/>
            <person name="Grabherr M."/>
            <person name="Kleber M."/>
            <person name="Mauceli E."/>
            <person name="MacCallum I."/>
        </authorList>
    </citation>
    <scope>NUCLEOTIDE SEQUENCE [LARGE SCALE GENOMIC DNA]</scope>
    <source>
        <strain evidence="2">white501</strain>
    </source>
</reference>
<dbReference type="AlphaFoldDB" id="B4R651"/>
<accession>B4R651</accession>
<name>B4R651_DROSI</name>
<protein>
    <submittedName>
        <fullName evidence="1">GD17319</fullName>
    </submittedName>
</protein>
<dbReference type="EMBL" id="CM000366">
    <property type="protein sequence ID" value="EDX18155.1"/>
    <property type="molecule type" value="Genomic_DNA"/>
</dbReference>